<proteinExistence type="predicted"/>
<reference evidence="1 2" key="1">
    <citation type="submission" date="2021-01" db="EMBL/GenBank/DDBJ databases">
        <title>Sequencing the genomes of 1000 actinobacteria strains.</title>
        <authorList>
            <person name="Klenk H.-P."/>
        </authorList>
    </citation>
    <scope>NUCLEOTIDE SEQUENCE [LARGE SCALE GENOMIC DNA]</scope>
    <source>
        <strain evidence="1 2">DSM 18239</strain>
    </source>
</reference>
<name>A0ABS2MEJ2_9ACTN</name>
<sequence length="59" mass="6185">MVAGERVPIANAGSVVPGVVEVSWIVCHRPSKISIHRARLAVSAPARVISNNVVVKSAE</sequence>
<accession>A0ABS2MEJ2</accession>
<protein>
    <submittedName>
        <fullName evidence="1">Uncharacterized protein</fullName>
    </submittedName>
</protein>
<dbReference type="EMBL" id="JAFBBZ010000001">
    <property type="protein sequence ID" value="MBM7509608.1"/>
    <property type="molecule type" value="Genomic_DNA"/>
</dbReference>
<evidence type="ECO:0000313" key="2">
    <source>
        <dbReference type="Proteomes" id="UP000732378"/>
    </source>
</evidence>
<gene>
    <name evidence="1" type="ORF">JOE61_003422</name>
</gene>
<organism evidence="1 2">
    <name type="scientific">Nocardioides salarius</name>
    <dbReference type="NCBI Taxonomy" id="374513"/>
    <lineage>
        <taxon>Bacteria</taxon>
        <taxon>Bacillati</taxon>
        <taxon>Actinomycetota</taxon>
        <taxon>Actinomycetes</taxon>
        <taxon>Propionibacteriales</taxon>
        <taxon>Nocardioidaceae</taxon>
        <taxon>Nocardioides</taxon>
    </lineage>
</organism>
<evidence type="ECO:0000313" key="1">
    <source>
        <dbReference type="EMBL" id="MBM7509608.1"/>
    </source>
</evidence>
<dbReference type="Proteomes" id="UP000732378">
    <property type="component" value="Unassembled WGS sequence"/>
</dbReference>
<comment type="caution">
    <text evidence="1">The sequence shown here is derived from an EMBL/GenBank/DDBJ whole genome shotgun (WGS) entry which is preliminary data.</text>
</comment>
<keyword evidence="2" id="KW-1185">Reference proteome</keyword>